<accession>A0ACA9RU19</accession>
<gene>
    <name evidence="1" type="ORF">RPERSI_LOCUS22461</name>
</gene>
<evidence type="ECO:0000313" key="2">
    <source>
        <dbReference type="Proteomes" id="UP000789920"/>
    </source>
</evidence>
<dbReference type="Proteomes" id="UP000789920">
    <property type="component" value="Unassembled WGS sequence"/>
</dbReference>
<name>A0ACA9RU19_9GLOM</name>
<organism evidence="1 2">
    <name type="scientific">Racocetra persica</name>
    <dbReference type="NCBI Taxonomy" id="160502"/>
    <lineage>
        <taxon>Eukaryota</taxon>
        <taxon>Fungi</taxon>
        <taxon>Fungi incertae sedis</taxon>
        <taxon>Mucoromycota</taxon>
        <taxon>Glomeromycotina</taxon>
        <taxon>Glomeromycetes</taxon>
        <taxon>Diversisporales</taxon>
        <taxon>Gigasporaceae</taxon>
        <taxon>Racocetra</taxon>
    </lineage>
</organism>
<proteinExistence type="predicted"/>
<evidence type="ECO:0000313" key="1">
    <source>
        <dbReference type="EMBL" id="CAG8807798.1"/>
    </source>
</evidence>
<dbReference type="EMBL" id="CAJVQC010068105">
    <property type="protein sequence ID" value="CAG8807798.1"/>
    <property type="molecule type" value="Genomic_DNA"/>
</dbReference>
<reference evidence="1" key="1">
    <citation type="submission" date="2021-06" db="EMBL/GenBank/DDBJ databases">
        <authorList>
            <person name="Kallberg Y."/>
            <person name="Tangrot J."/>
            <person name="Rosling A."/>
        </authorList>
    </citation>
    <scope>NUCLEOTIDE SEQUENCE</scope>
    <source>
        <strain evidence="1">MA461A</strain>
    </source>
</reference>
<keyword evidence="2" id="KW-1185">Reference proteome</keyword>
<comment type="caution">
    <text evidence="1">The sequence shown here is derived from an EMBL/GenBank/DDBJ whole genome shotgun (WGS) entry which is preliminary data.</text>
</comment>
<feature type="non-terminal residue" evidence="1">
    <location>
        <position position="1"/>
    </location>
</feature>
<feature type="non-terminal residue" evidence="1">
    <location>
        <position position="135"/>
    </location>
</feature>
<sequence>SQELVTLTVDHLLKFKAAKNFYENSQPITSLDFDDTGEFCVTASADDSINLYNCLQGSPIKTNSYLKLDNRVVSLEMSPSNDLFLSGSINEGVKLWDLRQPNEIGYLHIQAGRPCVAFDPSGRVFAIGLQNLDNS</sequence>
<protein>
    <submittedName>
        <fullName evidence="1">171_t:CDS:1</fullName>
    </submittedName>
</protein>